<protein>
    <submittedName>
        <fullName evidence="1">Uncharacterized protein</fullName>
    </submittedName>
</protein>
<accession>G3H169</accession>
<evidence type="ECO:0000313" key="2">
    <source>
        <dbReference type="Proteomes" id="UP000001075"/>
    </source>
</evidence>
<name>G3H169_CRIGR</name>
<dbReference type="EMBL" id="JH000102">
    <property type="protein sequence ID" value="EGV96474.1"/>
    <property type="molecule type" value="Genomic_DNA"/>
</dbReference>
<organism evidence="1 2">
    <name type="scientific">Cricetulus griseus</name>
    <name type="common">Chinese hamster</name>
    <name type="synonym">Cricetulus barabensis griseus</name>
    <dbReference type="NCBI Taxonomy" id="10029"/>
    <lineage>
        <taxon>Eukaryota</taxon>
        <taxon>Metazoa</taxon>
        <taxon>Chordata</taxon>
        <taxon>Craniata</taxon>
        <taxon>Vertebrata</taxon>
        <taxon>Euteleostomi</taxon>
        <taxon>Mammalia</taxon>
        <taxon>Eutheria</taxon>
        <taxon>Euarchontoglires</taxon>
        <taxon>Glires</taxon>
        <taxon>Rodentia</taxon>
        <taxon>Myomorpha</taxon>
        <taxon>Muroidea</taxon>
        <taxon>Cricetidae</taxon>
        <taxon>Cricetinae</taxon>
        <taxon>Cricetulus</taxon>
    </lineage>
</organism>
<dbReference type="AlphaFoldDB" id="G3H169"/>
<dbReference type="InParanoid" id="G3H169"/>
<dbReference type="Proteomes" id="UP000001075">
    <property type="component" value="Unassembled WGS sequence"/>
</dbReference>
<gene>
    <name evidence="1" type="ORF">I79_003893</name>
</gene>
<reference evidence="2" key="1">
    <citation type="journal article" date="2011" name="Nat. Biotechnol.">
        <title>The genomic sequence of the Chinese hamster ovary (CHO)-K1 cell line.</title>
        <authorList>
            <person name="Xu X."/>
            <person name="Nagarajan H."/>
            <person name="Lewis N.E."/>
            <person name="Pan S."/>
            <person name="Cai Z."/>
            <person name="Liu X."/>
            <person name="Chen W."/>
            <person name="Xie M."/>
            <person name="Wang W."/>
            <person name="Hammond S."/>
            <person name="Andersen M.R."/>
            <person name="Neff N."/>
            <person name="Passarelli B."/>
            <person name="Koh W."/>
            <person name="Fan H.C."/>
            <person name="Wang J."/>
            <person name="Gui Y."/>
            <person name="Lee K.H."/>
            <person name="Betenbaugh M.J."/>
            <person name="Quake S.R."/>
            <person name="Famili I."/>
            <person name="Palsson B.O."/>
            <person name="Wang J."/>
        </authorList>
    </citation>
    <scope>NUCLEOTIDE SEQUENCE [LARGE SCALE GENOMIC DNA]</scope>
    <source>
        <strain evidence="2">CHO K1 cell line</strain>
    </source>
</reference>
<evidence type="ECO:0000313" key="1">
    <source>
        <dbReference type="EMBL" id="EGV96474.1"/>
    </source>
</evidence>
<sequence length="56" mass="6018">MGSAGGENLYITSHEMDAIGRLPRMNTEQKRLGGKEAISLAFWPASVYMAVLGGFS</sequence>
<proteinExistence type="predicted"/>